<comment type="caution">
    <text evidence="1">The sequence shown here is derived from an EMBL/GenBank/DDBJ whole genome shotgun (WGS) entry which is preliminary data.</text>
</comment>
<name>A0A225W454_9STRA</name>
<evidence type="ECO:0000313" key="1">
    <source>
        <dbReference type="EMBL" id="OWZ11787.1"/>
    </source>
</evidence>
<gene>
    <name evidence="1" type="ORF">PHMEG_00015145</name>
</gene>
<dbReference type="EMBL" id="NBNE01002028">
    <property type="protein sequence ID" value="OWZ11787.1"/>
    <property type="molecule type" value="Genomic_DNA"/>
</dbReference>
<reference evidence="2" key="1">
    <citation type="submission" date="2017-03" db="EMBL/GenBank/DDBJ databases">
        <title>Phytopthora megakarya and P. palmivora, two closely related causual agents of cacao black pod achieved similar genome size and gene model numbers by different mechanisms.</title>
        <authorList>
            <person name="Ali S."/>
            <person name="Shao J."/>
            <person name="Larry D.J."/>
            <person name="Kronmiller B."/>
            <person name="Shen D."/>
            <person name="Strem M.D."/>
            <person name="Melnick R.L."/>
            <person name="Guiltinan M.J."/>
            <person name="Tyler B.M."/>
            <person name="Meinhardt L.W."/>
            <person name="Bailey B.A."/>
        </authorList>
    </citation>
    <scope>NUCLEOTIDE SEQUENCE [LARGE SCALE GENOMIC DNA]</scope>
    <source>
        <strain evidence="2">zdho120</strain>
    </source>
</reference>
<proteinExistence type="predicted"/>
<organism evidence="1 2">
    <name type="scientific">Phytophthora megakarya</name>
    <dbReference type="NCBI Taxonomy" id="4795"/>
    <lineage>
        <taxon>Eukaryota</taxon>
        <taxon>Sar</taxon>
        <taxon>Stramenopiles</taxon>
        <taxon>Oomycota</taxon>
        <taxon>Peronosporomycetes</taxon>
        <taxon>Peronosporales</taxon>
        <taxon>Peronosporaceae</taxon>
        <taxon>Phytophthora</taxon>
    </lineage>
</organism>
<evidence type="ECO:0000313" key="2">
    <source>
        <dbReference type="Proteomes" id="UP000198211"/>
    </source>
</evidence>
<sequence length="197" mass="22401">MDTIKKGMEIENIDRWLIRYYVKIDQNKLVSGAWMVFRFDGIGSWKLYAAGTVSESSQLGLKDNAQNILQRGIEAITKITEPKRVMLRVECWDAVSLRKTGAGRPKLKALFDRFFGIQWGKPKLKELHACKQLASANITSTHNFRNHSGTVLPSKPPWSAIARTQLDVSIAPLDPSTDNRKAESVLNRLFAYQSFYR</sequence>
<accession>A0A225W454</accession>
<dbReference type="Proteomes" id="UP000198211">
    <property type="component" value="Unassembled WGS sequence"/>
</dbReference>
<keyword evidence="2" id="KW-1185">Reference proteome</keyword>
<protein>
    <submittedName>
        <fullName evidence="1">Uncharacterized protein</fullName>
    </submittedName>
</protein>
<dbReference type="AlphaFoldDB" id="A0A225W454"/>